<name>A0AAF0ULE4_SOLVR</name>
<keyword evidence="4" id="KW-1185">Reference proteome</keyword>
<dbReference type="PANTHER" id="PTHR31225:SF108">
    <property type="entry name" value="(E,E)-GERMACRENE B SYNTHASE-LIKE"/>
    <property type="match status" value="1"/>
</dbReference>
<evidence type="ECO:0000256" key="1">
    <source>
        <dbReference type="ARBA" id="ARBA00022723"/>
    </source>
</evidence>
<dbReference type="InterPro" id="IPR036965">
    <property type="entry name" value="Terpene_synth_N_sf"/>
</dbReference>
<accession>A0AAF0ULE4</accession>
<dbReference type="Gene3D" id="1.50.10.130">
    <property type="entry name" value="Terpene synthase, N-terminal domain"/>
    <property type="match status" value="1"/>
</dbReference>
<evidence type="ECO:0000313" key="4">
    <source>
        <dbReference type="Proteomes" id="UP001234989"/>
    </source>
</evidence>
<dbReference type="EMBL" id="CP133620">
    <property type="protein sequence ID" value="WMV48445.1"/>
    <property type="molecule type" value="Genomic_DNA"/>
</dbReference>
<evidence type="ECO:0000313" key="3">
    <source>
        <dbReference type="EMBL" id="WMV48445.1"/>
    </source>
</evidence>
<sequence>MVDSSSGNIKRPLANFHSTVWGNYFLSYTPQLTKISTQEKIEFEELKEKVKKISWIIKFLRIHEEEILEEALIFTITHLKSMVPKLSNLLKAQVSEALSQPIHTNLPRLLARKYICIYEKIESHSELLLRFAKLDFNILQKLHQGELCELTRWWKNQDFAKQFPYARDRMVECYFWVAGVYFELQHSRARKMMTKLFTTCTSLLMTHMMLMQPMMNLWLSQMQSIDVMT</sequence>
<dbReference type="Gene3D" id="1.10.600.10">
    <property type="entry name" value="Farnesyl Diphosphate Synthase"/>
    <property type="match status" value="1"/>
</dbReference>
<dbReference type="SUPFAM" id="SSF48239">
    <property type="entry name" value="Terpenoid cyclases/Protein prenyltransferases"/>
    <property type="match status" value="1"/>
</dbReference>
<dbReference type="AlphaFoldDB" id="A0AAF0ULE4"/>
<reference evidence="3" key="1">
    <citation type="submission" date="2023-08" db="EMBL/GenBank/DDBJ databases">
        <title>A de novo genome assembly of Solanum verrucosum Schlechtendal, a Mexican diploid species geographically isolated from the other diploid A-genome species in potato relatives.</title>
        <authorList>
            <person name="Hosaka K."/>
        </authorList>
    </citation>
    <scope>NUCLEOTIDE SEQUENCE</scope>
    <source>
        <tissue evidence="3">Young leaves</tissue>
    </source>
</reference>
<feature type="domain" description="Terpene synthase metal-binding" evidence="2">
    <location>
        <begin position="155"/>
        <end position="201"/>
    </location>
</feature>
<dbReference type="InterPro" id="IPR008930">
    <property type="entry name" value="Terpenoid_cyclase/PrenylTrfase"/>
</dbReference>
<dbReference type="Pfam" id="PF03936">
    <property type="entry name" value="Terpene_synth_C"/>
    <property type="match status" value="1"/>
</dbReference>
<dbReference type="GO" id="GO:0010333">
    <property type="term" value="F:terpene synthase activity"/>
    <property type="evidence" value="ECO:0007669"/>
    <property type="project" value="InterPro"/>
</dbReference>
<dbReference type="GO" id="GO:0000287">
    <property type="term" value="F:magnesium ion binding"/>
    <property type="evidence" value="ECO:0007669"/>
    <property type="project" value="InterPro"/>
</dbReference>
<dbReference type="InterPro" id="IPR005630">
    <property type="entry name" value="Terpene_synthase_metal-bd"/>
</dbReference>
<dbReference type="PANTHER" id="PTHR31225">
    <property type="entry name" value="OS04G0344100 PROTEIN-RELATED"/>
    <property type="match status" value="1"/>
</dbReference>
<protein>
    <recommendedName>
        <fullName evidence="2">Terpene synthase metal-binding domain-containing protein</fullName>
    </recommendedName>
</protein>
<dbReference type="GO" id="GO:0016114">
    <property type="term" value="P:terpenoid biosynthetic process"/>
    <property type="evidence" value="ECO:0007669"/>
    <property type="project" value="InterPro"/>
</dbReference>
<gene>
    <name evidence="3" type="ORF">MTR67_041830</name>
</gene>
<evidence type="ECO:0000259" key="2">
    <source>
        <dbReference type="Pfam" id="PF03936"/>
    </source>
</evidence>
<organism evidence="3 4">
    <name type="scientific">Solanum verrucosum</name>
    <dbReference type="NCBI Taxonomy" id="315347"/>
    <lineage>
        <taxon>Eukaryota</taxon>
        <taxon>Viridiplantae</taxon>
        <taxon>Streptophyta</taxon>
        <taxon>Embryophyta</taxon>
        <taxon>Tracheophyta</taxon>
        <taxon>Spermatophyta</taxon>
        <taxon>Magnoliopsida</taxon>
        <taxon>eudicotyledons</taxon>
        <taxon>Gunneridae</taxon>
        <taxon>Pentapetalae</taxon>
        <taxon>asterids</taxon>
        <taxon>lamiids</taxon>
        <taxon>Solanales</taxon>
        <taxon>Solanaceae</taxon>
        <taxon>Solanoideae</taxon>
        <taxon>Solaneae</taxon>
        <taxon>Solanum</taxon>
    </lineage>
</organism>
<dbReference type="InterPro" id="IPR008949">
    <property type="entry name" value="Isoprenoid_synthase_dom_sf"/>
</dbReference>
<proteinExistence type="predicted"/>
<dbReference type="SUPFAM" id="SSF48576">
    <property type="entry name" value="Terpenoid synthases"/>
    <property type="match status" value="1"/>
</dbReference>
<dbReference type="InterPro" id="IPR050148">
    <property type="entry name" value="Terpene_synthase-like"/>
</dbReference>
<dbReference type="Proteomes" id="UP001234989">
    <property type="component" value="Chromosome 9"/>
</dbReference>
<keyword evidence="1" id="KW-0479">Metal-binding</keyword>